<dbReference type="GeneID" id="42878310"/>
<dbReference type="Proteomes" id="UP000058613">
    <property type="component" value="Chromosome"/>
</dbReference>
<name>A0A0P0N1N6_9CREN</name>
<gene>
    <name evidence="1" type="ORF">Pyrde_0082</name>
</gene>
<evidence type="ECO:0000313" key="2">
    <source>
        <dbReference type="Proteomes" id="UP000058613"/>
    </source>
</evidence>
<evidence type="ECO:0000313" key="1">
    <source>
        <dbReference type="EMBL" id="ALL00132.1"/>
    </source>
</evidence>
<dbReference type="RefSeq" id="WP_156327974.1">
    <property type="nucleotide sequence ID" value="NZ_CP013011.1"/>
</dbReference>
<dbReference type="AlphaFoldDB" id="A0A0P0N1N6"/>
<organism evidence="1 2">
    <name type="scientific">Pyrodictium delaneyi</name>
    <dbReference type="NCBI Taxonomy" id="1273541"/>
    <lineage>
        <taxon>Archaea</taxon>
        <taxon>Thermoproteota</taxon>
        <taxon>Thermoprotei</taxon>
        <taxon>Desulfurococcales</taxon>
        <taxon>Pyrodictiaceae</taxon>
        <taxon>Pyrodictium</taxon>
    </lineage>
</organism>
<sequence length="50" mass="5983">MYELDPEAMEMAVYWLFDHELWELLSDIEAAKRDAEWLKKILRKRVAGDG</sequence>
<protein>
    <submittedName>
        <fullName evidence="1">Uncharacterized protein</fullName>
    </submittedName>
</protein>
<reference evidence="1 2" key="1">
    <citation type="submission" date="2015-10" db="EMBL/GenBank/DDBJ databases">
        <title>Complete genome sequence of hyperthermophilic archaeon Pyrodictium delaneyi Su06.</title>
        <authorList>
            <person name="Jung J.-H."/>
            <person name="Lin J."/>
            <person name="Holden J.F."/>
            <person name="Park C.-S."/>
        </authorList>
    </citation>
    <scope>NUCLEOTIDE SEQUENCE [LARGE SCALE GENOMIC DNA]</scope>
    <source>
        <strain evidence="1 2">Su06</strain>
    </source>
</reference>
<dbReference type="EMBL" id="CP013011">
    <property type="protein sequence ID" value="ALL00132.1"/>
    <property type="molecule type" value="Genomic_DNA"/>
</dbReference>
<proteinExistence type="predicted"/>
<accession>A0A0P0N1N6</accession>
<dbReference type="KEGG" id="pdl:Pyrde_0082"/>
<dbReference type="STRING" id="1273541.Pyrde_0082"/>